<accession>A0A8J3IIW8</accession>
<evidence type="ECO:0000259" key="1">
    <source>
        <dbReference type="Pfam" id="PF02627"/>
    </source>
</evidence>
<organism evidence="2 3">
    <name type="scientific">Reticulibacter mediterranei</name>
    <dbReference type="NCBI Taxonomy" id="2778369"/>
    <lineage>
        <taxon>Bacteria</taxon>
        <taxon>Bacillati</taxon>
        <taxon>Chloroflexota</taxon>
        <taxon>Ktedonobacteria</taxon>
        <taxon>Ktedonobacterales</taxon>
        <taxon>Reticulibacteraceae</taxon>
        <taxon>Reticulibacter</taxon>
    </lineage>
</organism>
<dbReference type="Pfam" id="PF02627">
    <property type="entry name" value="CMD"/>
    <property type="match status" value="1"/>
</dbReference>
<keyword evidence="3" id="KW-1185">Reference proteome</keyword>
<feature type="domain" description="Carboxymuconolactone decarboxylase-like" evidence="1">
    <location>
        <begin position="5"/>
        <end position="53"/>
    </location>
</feature>
<sequence length="63" mass="7084">MLTVLGGREPQLRVHLHAGFHIGMSKEDMQEVILQTIPYAGFPTAINAWNLLQQIAKELEEAK</sequence>
<name>A0A8J3IIW8_9CHLR</name>
<dbReference type="PANTHER" id="PTHR33570">
    <property type="entry name" value="4-CARBOXYMUCONOLACTONE DECARBOXYLASE FAMILY PROTEIN"/>
    <property type="match status" value="1"/>
</dbReference>
<dbReference type="GO" id="GO:0051920">
    <property type="term" value="F:peroxiredoxin activity"/>
    <property type="evidence" value="ECO:0007669"/>
    <property type="project" value="InterPro"/>
</dbReference>
<protein>
    <recommendedName>
        <fullName evidence="1">Carboxymuconolactone decarboxylase-like domain-containing protein</fullName>
    </recommendedName>
</protein>
<dbReference type="EMBL" id="BNJK01000001">
    <property type="protein sequence ID" value="GHO91590.1"/>
    <property type="molecule type" value="Genomic_DNA"/>
</dbReference>
<dbReference type="Proteomes" id="UP000597444">
    <property type="component" value="Unassembled WGS sequence"/>
</dbReference>
<dbReference type="RefSeq" id="WP_220202477.1">
    <property type="nucleotide sequence ID" value="NZ_BNJK01000001.1"/>
</dbReference>
<comment type="caution">
    <text evidence="2">The sequence shown here is derived from an EMBL/GenBank/DDBJ whole genome shotgun (WGS) entry which is preliminary data.</text>
</comment>
<dbReference type="SUPFAM" id="SSF69118">
    <property type="entry name" value="AhpD-like"/>
    <property type="match status" value="1"/>
</dbReference>
<dbReference type="AlphaFoldDB" id="A0A8J3IIW8"/>
<dbReference type="PANTHER" id="PTHR33570:SF2">
    <property type="entry name" value="CARBOXYMUCONOLACTONE DECARBOXYLASE-LIKE DOMAIN-CONTAINING PROTEIN"/>
    <property type="match status" value="1"/>
</dbReference>
<dbReference type="Gene3D" id="1.20.1290.10">
    <property type="entry name" value="AhpD-like"/>
    <property type="match status" value="1"/>
</dbReference>
<dbReference type="InterPro" id="IPR052512">
    <property type="entry name" value="4CMD/NDH-1_regulator"/>
</dbReference>
<reference evidence="2" key="1">
    <citation type="submission" date="2020-10" db="EMBL/GenBank/DDBJ databases">
        <title>Taxonomic study of unclassified bacteria belonging to the class Ktedonobacteria.</title>
        <authorList>
            <person name="Yabe S."/>
            <person name="Wang C.M."/>
            <person name="Zheng Y."/>
            <person name="Sakai Y."/>
            <person name="Cavaletti L."/>
            <person name="Monciardini P."/>
            <person name="Donadio S."/>
        </authorList>
    </citation>
    <scope>NUCLEOTIDE SEQUENCE</scope>
    <source>
        <strain evidence="2">ID150040</strain>
    </source>
</reference>
<evidence type="ECO:0000313" key="3">
    <source>
        <dbReference type="Proteomes" id="UP000597444"/>
    </source>
</evidence>
<gene>
    <name evidence="2" type="ORF">KSF_016380</name>
</gene>
<proteinExistence type="predicted"/>
<evidence type="ECO:0000313" key="2">
    <source>
        <dbReference type="EMBL" id="GHO91590.1"/>
    </source>
</evidence>
<dbReference type="InterPro" id="IPR003779">
    <property type="entry name" value="CMD-like"/>
</dbReference>
<dbReference type="InterPro" id="IPR029032">
    <property type="entry name" value="AhpD-like"/>
</dbReference>